<keyword evidence="9" id="KW-1185">Reference proteome</keyword>
<feature type="transmembrane region" description="Helical" evidence="7">
    <location>
        <begin position="184"/>
        <end position="202"/>
    </location>
</feature>
<name>A0A164AVF1_9BACI</name>
<keyword evidence="2 7" id="KW-0813">Transport</keyword>
<comment type="subcellular location">
    <subcellularLocation>
        <location evidence="1 7">Cell membrane</location>
        <topology evidence="1 7">Multi-pass membrane protein</topology>
    </subcellularLocation>
</comment>
<dbReference type="EMBL" id="LWBR01000008">
    <property type="protein sequence ID" value="KZN97541.1"/>
    <property type="molecule type" value="Genomic_DNA"/>
</dbReference>
<keyword evidence="3" id="KW-1003">Cell membrane</keyword>
<dbReference type="SUPFAM" id="SSF161098">
    <property type="entry name" value="MetI-like"/>
    <property type="match status" value="1"/>
</dbReference>
<dbReference type="STRING" id="33936.AZI98_02890"/>
<dbReference type="PANTHER" id="PTHR43744:SF8">
    <property type="entry name" value="SN-GLYCEROL-3-PHOSPHATE TRANSPORT SYSTEM PERMEASE PROTEIN UGPE"/>
    <property type="match status" value="1"/>
</dbReference>
<feature type="transmembrane region" description="Helical" evidence="7">
    <location>
        <begin position="12"/>
        <end position="34"/>
    </location>
</feature>
<evidence type="ECO:0000256" key="4">
    <source>
        <dbReference type="ARBA" id="ARBA00022692"/>
    </source>
</evidence>
<accession>A0A164AVF1</accession>
<dbReference type="PANTHER" id="PTHR43744">
    <property type="entry name" value="ABC TRANSPORTER PERMEASE PROTEIN MG189-RELATED-RELATED"/>
    <property type="match status" value="1"/>
</dbReference>
<dbReference type="InterPro" id="IPR035906">
    <property type="entry name" value="MetI-like_sf"/>
</dbReference>
<dbReference type="OrthoDB" id="9784933at2"/>
<evidence type="ECO:0000313" key="8">
    <source>
        <dbReference type="EMBL" id="KZN97541.1"/>
    </source>
</evidence>
<evidence type="ECO:0000313" key="9">
    <source>
        <dbReference type="Proteomes" id="UP000076476"/>
    </source>
</evidence>
<dbReference type="InterPro" id="IPR000515">
    <property type="entry name" value="MetI-like"/>
</dbReference>
<sequence>MKIKRSVAIPWHIIFIITIIILLYPIVFALGSSFKTLEDAYNNVLNIVPLNPTFENYITFFNSLPAFKITMNTFIIASVATIFKLITSFLAAYAFVFLQFKGKNILYFMLISTIFIPFTVTMIPNYLIISGIGLVNSVWGVILPQLANALGIFLMRQSMKTIPISLIEAAKLDHIGHARIMKDIVLPLVRPAVTSTGIWFFITTWNEYVWPVLILKSKENYTLPLALQMYISSEGGTNFTVAMAVSVITMIIPLTLYLIFQKYIIGTFTSSGIK</sequence>
<comment type="caution">
    <text evidence="8">The sequence shown here is derived from an EMBL/GenBank/DDBJ whole genome shotgun (WGS) entry which is preliminary data.</text>
</comment>
<dbReference type="GeneID" id="301127513"/>
<organism evidence="8 9">
    <name type="scientific">Aeribacillus pallidus</name>
    <dbReference type="NCBI Taxonomy" id="33936"/>
    <lineage>
        <taxon>Bacteria</taxon>
        <taxon>Bacillati</taxon>
        <taxon>Bacillota</taxon>
        <taxon>Bacilli</taxon>
        <taxon>Bacillales</taxon>
        <taxon>Bacillaceae</taxon>
        <taxon>Aeribacillus</taxon>
    </lineage>
</organism>
<keyword evidence="5 7" id="KW-1133">Transmembrane helix</keyword>
<feature type="transmembrane region" description="Helical" evidence="7">
    <location>
        <begin position="239"/>
        <end position="260"/>
    </location>
</feature>
<evidence type="ECO:0000256" key="1">
    <source>
        <dbReference type="ARBA" id="ARBA00004651"/>
    </source>
</evidence>
<dbReference type="PROSITE" id="PS50928">
    <property type="entry name" value="ABC_TM1"/>
    <property type="match status" value="1"/>
</dbReference>
<feature type="transmembrane region" description="Helical" evidence="7">
    <location>
        <begin position="134"/>
        <end position="155"/>
    </location>
</feature>
<dbReference type="Gene3D" id="1.10.3720.10">
    <property type="entry name" value="MetI-like"/>
    <property type="match status" value="1"/>
</dbReference>
<dbReference type="AlphaFoldDB" id="A0A164AVF1"/>
<dbReference type="RefSeq" id="WP_003252244.1">
    <property type="nucleotide sequence ID" value="NZ_LVHY01000052.1"/>
</dbReference>
<feature type="transmembrane region" description="Helical" evidence="7">
    <location>
        <begin position="105"/>
        <end position="128"/>
    </location>
</feature>
<proteinExistence type="inferred from homology"/>
<dbReference type="Proteomes" id="UP000076476">
    <property type="component" value="Unassembled WGS sequence"/>
</dbReference>
<gene>
    <name evidence="8" type="ORF">AZI98_02890</name>
</gene>
<evidence type="ECO:0000256" key="6">
    <source>
        <dbReference type="ARBA" id="ARBA00023136"/>
    </source>
</evidence>
<comment type="similarity">
    <text evidence="7">Belongs to the binding-protein-dependent transport system permease family.</text>
</comment>
<keyword evidence="6 7" id="KW-0472">Membrane</keyword>
<dbReference type="CDD" id="cd06261">
    <property type="entry name" value="TM_PBP2"/>
    <property type="match status" value="1"/>
</dbReference>
<evidence type="ECO:0000256" key="3">
    <source>
        <dbReference type="ARBA" id="ARBA00022475"/>
    </source>
</evidence>
<feature type="transmembrane region" description="Helical" evidence="7">
    <location>
        <begin position="74"/>
        <end position="98"/>
    </location>
</feature>
<evidence type="ECO:0000256" key="2">
    <source>
        <dbReference type="ARBA" id="ARBA00022448"/>
    </source>
</evidence>
<evidence type="ECO:0000256" key="7">
    <source>
        <dbReference type="RuleBase" id="RU363032"/>
    </source>
</evidence>
<reference evidence="8 9" key="1">
    <citation type="submission" date="2016-04" db="EMBL/GenBank/DDBJ databases">
        <title>Draft genome sequence of Aeribacillus pallidus 8m3 from petroleum reservoir.</title>
        <authorList>
            <person name="Poltaraus A.B."/>
            <person name="Nazina T.N."/>
            <person name="Tourova T.P."/>
            <person name="Malakho S.M."/>
            <person name="Korshunova A.V."/>
            <person name="Sokolova D.S."/>
        </authorList>
    </citation>
    <scope>NUCLEOTIDE SEQUENCE [LARGE SCALE GENOMIC DNA]</scope>
    <source>
        <strain evidence="8 9">8m3</strain>
    </source>
</reference>
<accession>A0A165YX09</accession>
<dbReference type="GO" id="GO:0005886">
    <property type="term" value="C:plasma membrane"/>
    <property type="evidence" value="ECO:0007669"/>
    <property type="project" value="UniProtKB-SubCell"/>
</dbReference>
<evidence type="ECO:0000256" key="5">
    <source>
        <dbReference type="ARBA" id="ARBA00022989"/>
    </source>
</evidence>
<dbReference type="Pfam" id="PF00528">
    <property type="entry name" value="BPD_transp_1"/>
    <property type="match status" value="1"/>
</dbReference>
<protein>
    <submittedName>
        <fullName evidence="8">ABC transporter permease</fullName>
    </submittedName>
</protein>
<keyword evidence="4 7" id="KW-0812">Transmembrane</keyword>
<dbReference type="GO" id="GO:0055085">
    <property type="term" value="P:transmembrane transport"/>
    <property type="evidence" value="ECO:0007669"/>
    <property type="project" value="InterPro"/>
</dbReference>